<dbReference type="Proteomes" id="UP000266721">
    <property type="component" value="Unassembled WGS sequence"/>
</dbReference>
<feature type="non-terminal residue" evidence="1">
    <location>
        <position position="1"/>
    </location>
</feature>
<dbReference type="AlphaFoldDB" id="A0A3L5TUV3"/>
<sequence length="125" mass="14596">LSRFHLQEQYEAIFEALLELFTVPDTSIPKKEFCQYISDQEQKKLPQNQKLYKLEFQRLETLRPVYPPSAFSAATSKDNISKNSTKKIFPHNRYRPYTMSHSGTRNDYINAVIIPVSKLSVIINL</sequence>
<evidence type="ECO:0000313" key="2">
    <source>
        <dbReference type="Proteomes" id="UP000266721"/>
    </source>
</evidence>
<gene>
    <name evidence="1" type="ORF">AM593_04406</name>
</gene>
<keyword evidence="2" id="KW-1185">Reference proteome</keyword>
<feature type="non-terminal residue" evidence="1">
    <location>
        <position position="125"/>
    </location>
</feature>
<dbReference type="SMR" id="A0A3L5TUV3"/>
<comment type="caution">
    <text evidence="1">The sequence shown here is derived from an EMBL/GenBank/DDBJ whole genome shotgun (WGS) entry which is preliminary data.</text>
</comment>
<organism evidence="1 2">
    <name type="scientific">Mytilus galloprovincialis</name>
    <name type="common">Mediterranean mussel</name>
    <dbReference type="NCBI Taxonomy" id="29158"/>
    <lineage>
        <taxon>Eukaryota</taxon>
        <taxon>Metazoa</taxon>
        <taxon>Spiralia</taxon>
        <taxon>Lophotrochozoa</taxon>
        <taxon>Mollusca</taxon>
        <taxon>Bivalvia</taxon>
        <taxon>Autobranchia</taxon>
        <taxon>Pteriomorphia</taxon>
        <taxon>Mytilida</taxon>
        <taxon>Mytiloidea</taxon>
        <taxon>Mytilidae</taxon>
        <taxon>Mytilinae</taxon>
        <taxon>Mytilus</taxon>
    </lineage>
</organism>
<dbReference type="InterPro" id="IPR029021">
    <property type="entry name" value="Prot-tyrosine_phosphatase-like"/>
</dbReference>
<name>A0A3L5TUV3_MYTGA</name>
<proteinExistence type="predicted"/>
<protein>
    <submittedName>
        <fullName evidence="1">Uncharacterized protein</fullName>
    </submittedName>
</protein>
<dbReference type="SUPFAM" id="SSF52799">
    <property type="entry name" value="(Phosphotyrosine protein) phosphatases II"/>
    <property type="match status" value="1"/>
</dbReference>
<dbReference type="Gene3D" id="3.90.190.10">
    <property type="entry name" value="Protein tyrosine phosphatase superfamily"/>
    <property type="match status" value="1"/>
</dbReference>
<dbReference type="EMBL" id="KV581701">
    <property type="protein sequence ID" value="OPL33739.1"/>
    <property type="molecule type" value="Genomic_DNA"/>
</dbReference>
<evidence type="ECO:0000313" key="1">
    <source>
        <dbReference type="EMBL" id="OPL33739.1"/>
    </source>
</evidence>
<reference evidence="1 2" key="1">
    <citation type="journal article" date="2016" name="PLoS ONE">
        <title>A First Insight into the Genome of the Filter-Feeder Mussel Mytilus galloprovincialis.</title>
        <authorList>
            <person name="Murgarella M."/>
            <person name="Puiu D."/>
            <person name="Novoa B."/>
            <person name="Figueras A."/>
            <person name="Posada D."/>
            <person name="Canchaya C."/>
        </authorList>
    </citation>
    <scope>NUCLEOTIDE SEQUENCE [LARGE SCALE GENOMIC DNA]</scope>
    <source>
        <tissue evidence="1">Muscle</tissue>
    </source>
</reference>
<accession>A0A3L5TUV3</accession>